<dbReference type="Proteomes" id="UP001204445">
    <property type="component" value="Unassembled WGS sequence"/>
</dbReference>
<dbReference type="CDD" id="cd07023">
    <property type="entry name" value="S49_Sppa_N_C"/>
    <property type="match status" value="1"/>
</dbReference>
<keyword evidence="8" id="KW-1185">Reference proteome</keyword>
<dbReference type="EMBL" id="JANUCT010000003">
    <property type="protein sequence ID" value="MCS3902627.1"/>
    <property type="molecule type" value="Genomic_DNA"/>
</dbReference>
<gene>
    <name evidence="7" type="ORF">J2T55_000631</name>
</gene>
<keyword evidence="5" id="KW-0812">Transmembrane</keyword>
<dbReference type="Gene3D" id="6.20.330.10">
    <property type="match status" value="1"/>
</dbReference>
<keyword evidence="5" id="KW-0472">Membrane</keyword>
<dbReference type="Gene3D" id="3.90.226.10">
    <property type="entry name" value="2-enoyl-CoA Hydratase, Chain A, domain 1"/>
    <property type="match status" value="1"/>
</dbReference>
<dbReference type="PANTHER" id="PTHR42987">
    <property type="entry name" value="PEPTIDASE S49"/>
    <property type="match status" value="1"/>
</dbReference>
<name>A0AAE3HLI7_9GAMM</name>
<dbReference type="EC" id="3.4.21.-" evidence="7"/>
<evidence type="ECO:0000313" key="7">
    <source>
        <dbReference type="EMBL" id="MCS3902627.1"/>
    </source>
</evidence>
<keyword evidence="3 7" id="KW-0378">Hydrolase</keyword>
<evidence type="ECO:0000256" key="4">
    <source>
        <dbReference type="ARBA" id="ARBA00022825"/>
    </source>
</evidence>
<evidence type="ECO:0000259" key="6">
    <source>
        <dbReference type="Pfam" id="PF01343"/>
    </source>
</evidence>
<keyword evidence="4" id="KW-0720">Serine protease</keyword>
<dbReference type="AlphaFoldDB" id="A0AAE3HLI7"/>
<protein>
    <submittedName>
        <fullName evidence="7">Protease-4</fullName>
        <ecNumber evidence="7">3.4.21.-</ecNumber>
    </submittedName>
</protein>
<dbReference type="NCBIfam" id="TIGR00706">
    <property type="entry name" value="SppA_dom"/>
    <property type="match status" value="1"/>
</dbReference>
<evidence type="ECO:0000256" key="2">
    <source>
        <dbReference type="ARBA" id="ARBA00022670"/>
    </source>
</evidence>
<feature type="domain" description="Peptidase S49" evidence="6">
    <location>
        <begin position="140"/>
        <end position="281"/>
    </location>
</feature>
<dbReference type="Pfam" id="PF01343">
    <property type="entry name" value="Peptidase_S49"/>
    <property type="match status" value="1"/>
</dbReference>
<dbReference type="InterPro" id="IPR047272">
    <property type="entry name" value="S49_SppA_C"/>
</dbReference>
<proteinExistence type="inferred from homology"/>
<evidence type="ECO:0000256" key="1">
    <source>
        <dbReference type="ARBA" id="ARBA00008683"/>
    </source>
</evidence>
<sequence>MSETPATDSKPGEDNAWERNLISRIALEALTEQRRARRWSIFFKILLALYLFALLLLYLPGDWTSAPVGGTSGYTALVEIDGIISSDSTASADQVVTGLRRAFKDKNARGVILRINSPGGSPVQAGYIHDEVLRLREKYPEKPVYAVITDTGASGGYYVAVAADKIYANRASIVGSIGVIYSGFGFVDTLEKLGIERRVFSAGDDKALMDPFSPLETDAIRHMRTMLDEIHQQFIDVVRKGRGDRLQEQNADLFSGLVWTGEQSVDLGLVDSLASASEVARDIVGAEEIVDYTVRESYLDRFARRMGTTLANEIETEEFKLR</sequence>
<dbReference type="InterPro" id="IPR004635">
    <property type="entry name" value="Pept_S49_SppA"/>
</dbReference>
<keyword evidence="2 7" id="KW-0645">Protease</keyword>
<comment type="caution">
    <text evidence="7">The sequence shown here is derived from an EMBL/GenBank/DDBJ whole genome shotgun (WGS) entry which is preliminary data.</text>
</comment>
<dbReference type="GO" id="GO:0006508">
    <property type="term" value="P:proteolysis"/>
    <property type="evidence" value="ECO:0007669"/>
    <property type="project" value="UniProtKB-KW"/>
</dbReference>
<dbReference type="InterPro" id="IPR029045">
    <property type="entry name" value="ClpP/crotonase-like_dom_sf"/>
</dbReference>
<organism evidence="7 8">
    <name type="scientific">Methylohalomonas lacus</name>
    <dbReference type="NCBI Taxonomy" id="398773"/>
    <lineage>
        <taxon>Bacteria</taxon>
        <taxon>Pseudomonadati</taxon>
        <taxon>Pseudomonadota</taxon>
        <taxon>Gammaproteobacteria</taxon>
        <taxon>Methylohalomonadales</taxon>
        <taxon>Methylohalomonadaceae</taxon>
        <taxon>Methylohalomonas</taxon>
    </lineage>
</organism>
<dbReference type="GO" id="GO:0008236">
    <property type="term" value="F:serine-type peptidase activity"/>
    <property type="evidence" value="ECO:0007669"/>
    <property type="project" value="UniProtKB-KW"/>
</dbReference>
<comment type="similarity">
    <text evidence="1">Belongs to the peptidase S49 family.</text>
</comment>
<accession>A0AAE3HLI7</accession>
<dbReference type="InterPro" id="IPR002142">
    <property type="entry name" value="Peptidase_S49"/>
</dbReference>
<dbReference type="SUPFAM" id="SSF52096">
    <property type="entry name" value="ClpP/crotonase"/>
    <property type="match status" value="1"/>
</dbReference>
<feature type="transmembrane region" description="Helical" evidence="5">
    <location>
        <begin position="41"/>
        <end position="59"/>
    </location>
</feature>
<dbReference type="RefSeq" id="WP_259054176.1">
    <property type="nucleotide sequence ID" value="NZ_JANUCT010000003.1"/>
</dbReference>
<keyword evidence="5" id="KW-1133">Transmembrane helix</keyword>
<reference evidence="7" key="1">
    <citation type="submission" date="2022-08" db="EMBL/GenBank/DDBJ databases">
        <title>Genomic Encyclopedia of Type Strains, Phase III (KMG-III): the genomes of soil and plant-associated and newly described type strains.</title>
        <authorList>
            <person name="Whitman W."/>
        </authorList>
    </citation>
    <scope>NUCLEOTIDE SEQUENCE</scope>
    <source>
        <strain evidence="7">HMT 1</strain>
    </source>
</reference>
<dbReference type="PANTHER" id="PTHR42987:SF8">
    <property type="entry name" value="PROTEINASE"/>
    <property type="match status" value="1"/>
</dbReference>
<evidence type="ECO:0000313" key="8">
    <source>
        <dbReference type="Proteomes" id="UP001204445"/>
    </source>
</evidence>
<evidence type="ECO:0000256" key="3">
    <source>
        <dbReference type="ARBA" id="ARBA00022801"/>
    </source>
</evidence>
<evidence type="ECO:0000256" key="5">
    <source>
        <dbReference type="SAM" id="Phobius"/>
    </source>
</evidence>